<dbReference type="EMBL" id="BARU01020973">
    <property type="protein sequence ID" value="GAH55257.1"/>
    <property type="molecule type" value="Genomic_DNA"/>
</dbReference>
<comment type="caution">
    <text evidence="1">The sequence shown here is derived from an EMBL/GenBank/DDBJ whole genome shotgun (WGS) entry which is preliminary data.</text>
</comment>
<gene>
    <name evidence="1" type="ORF">S03H2_34380</name>
</gene>
<reference evidence="1" key="1">
    <citation type="journal article" date="2014" name="Front. Microbiol.">
        <title>High frequency of phylogenetically diverse reductive dehalogenase-homologous genes in deep subseafloor sedimentary metagenomes.</title>
        <authorList>
            <person name="Kawai M."/>
            <person name="Futagami T."/>
            <person name="Toyoda A."/>
            <person name="Takaki Y."/>
            <person name="Nishi S."/>
            <person name="Hori S."/>
            <person name="Arai W."/>
            <person name="Tsubouchi T."/>
            <person name="Morono Y."/>
            <person name="Uchiyama I."/>
            <person name="Ito T."/>
            <person name="Fujiyama A."/>
            <person name="Inagaki F."/>
            <person name="Takami H."/>
        </authorList>
    </citation>
    <scope>NUCLEOTIDE SEQUENCE</scope>
    <source>
        <strain evidence="1">Expedition CK06-06</strain>
    </source>
</reference>
<dbReference type="AlphaFoldDB" id="X1GDF8"/>
<evidence type="ECO:0000313" key="1">
    <source>
        <dbReference type="EMBL" id="GAH55257.1"/>
    </source>
</evidence>
<proteinExistence type="predicted"/>
<protein>
    <submittedName>
        <fullName evidence="1">Uncharacterized protein</fullName>
    </submittedName>
</protein>
<feature type="non-terminal residue" evidence="1">
    <location>
        <position position="1"/>
    </location>
</feature>
<organism evidence="1">
    <name type="scientific">marine sediment metagenome</name>
    <dbReference type="NCBI Taxonomy" id="412755"/>
    <lineage>
        <taxon>unclassified sequences</taxon>
        <taxon>metagenomes</taxon>
        <taxon>ecological metagenomes</taxon>
    </lineage>
</organism>
<dbReference type="SUPFAM" id="SSF109604">
    <property type="entry name" value="HD-domain/PDEase-like"/>
    <property type="match status" value="1"/>
</dbReference>
<sequence length="45" mass="5093">GLNSPLLTRLLDLMYTASGRAIAEERHHYMVAFFERLIAEVSGDK</sequence>
<name>X1GDF8_9ZZZZ</name>
<accession>X1GDF8</accession>
<dbReference type="Gene3D" id="1.10.3210.50">
    <property type="match status" value="1"/>
</dbReference>